<protein>
    <submittedName>
        <fullName evidence="1">Uncharacterized protein</fullName>
    </submittedName>
</protein>
<proteinExistence type="predicted"/>
<dbReference type="EMBL" id="BK032499">
    <property type="protein sequence ID" value="DAF43131.1"/>
    <property type="molecule type" value="Genomic_DNA"/>
</dbReference>
<organism evidence="1">
    <name type="scientific">Siphoviridae sp. ctLeh52</name>
    <dbReference type="NCBI Taxonomy" id="2827849"/>
    <lineage>
        <taxon>Viruses</taxon>
        <taxon>Duplodnaviria</taxon>
        <taxon>Heunggongvirae</taxon>
        <taxon>Uroviricota</taxon>
        <taxon>Caudoviricetes</taxon>
    </lineage>
</organism>
<evidence type="ECO:0000313" key="1">
    <source>
        <dbReference type="EMBL" id="DAF43131.1"/>
    </source>
</evidence>
<name>A0A8S5RX99_9CAUD</name>
<reference evidence="1" key="1">
    <citation type="journal article" date="2021" name="Proc. Natl. Acad. Sci. U.S.A.">
        <title>A Catalog of Tens of Thousands of Viruses from Human Metagenomes Reveals Hidden Associations with Chronic Diseases.</title>
        <authorList>
            <person name="Tisza M.J."/>
            <person name="Buck C.B."/>
        </authorList>
    </citation>
    <scope>NUCLEOTIDE SEQUENCE</scope>
    <source>
        <strain evidence="1">CtLeh52</strain>
    </source>
</reference>
<sequence length="31" mass="3681">MPWELNPPDTNNVRLLLNLQILLAEVFFVDR</sequence>
<accession>A0A8S5RX99</accession>